<dbReference type="InterPro" id="IPR029033">
    <property type="entry name" value="His_PPase_superfam"/>
</dbReference>
<evidence type="ECO:0000256" key="2">
    <source>
        <dbReference type="PIRSR" id="PIRSR613078-2"/>
    </source>
</evidence>
<dbReference type="InterPro" id="IPR013078">
    <property type="entry name" value="His_Pase_superF_clade-1"/>
</dbReference>
<dbReference type="AlphaFoldDB" id="A0A857KVR7"/>
<evidence type="ECO:0000256" key="1">
    <source>
        <dbReference type="PIRSR" id="PIRSR613078-1"/>
    </source>
</evidence>
<dbReference type="RefSeq" id="WP_005186031.1">
    <property type="nucleotide sequence ID" value="NZ_CP045804.1"/>
</dbReference>
<gene>
    <name evidence="3" type="ORF">GII30_07090</name>
</gene>
<protein>
    <submittedName>
        <fullName evidence="3">Acid phosphatase</fullName>
    </submittedName>
</protein>
<reference evidence="3" key="1">
    <citation type="journal article" date="2021" name="Nat. Microbiol.">
        <title>Cocultivation of an ultrasmall environmental parasitic bacterium with lytic ability against bacteria associated with wastewater foams.</title>
        <authorList>
            <person name="Batinovic S."/>
            <person name="Rose J.J.A."/>
            <person name="Ratcliffe J."/>
            <person name="Seviour R.J."/>
            <person name="Petrovski S."/>
        </authorList>
    </citation>
    <scope>NUCLEOTIDE SEQUENCE</scope>
    <source>
        <strain evidence="3">CON44</strain>
    </source>
</reference>
<feature type="active site" description="Tele-phosphohistidine intermediate" evidence="1">
    <location>
        <position position="14"/>
    </location>
</feature>
<feature type="binding site" evidence="2">
    <location>
        <begin position="26"/>
        <end position="27"/>
    </location>
    <ligand>
        <name>substrate</name>
    </ligand>
</feature>
<dbReference type="EMBL" id="CP045810">
    <property type="protein sequence ID" value="QHN38964.1"/>
    <property type="molecule type" value="Genomic_DNA"/>
</dbReference>
<organism evidence="3">
    <name type="scientific">Gordonia amarae</name>
    <dbReference type="NCBI Taxonomy" id="36821"/>
    <lineage>
        <taxon>Bacteria</taxon>
        <taxon>Bacillati</taxon>
        <taxon>Actinomycetota</taxon>
        <taxon>Actinomycetes</taxon>
        <taxon>Mycobacteriales</taxon>
        <taxon>Gordoniaceae</taxon>
        <taxon>Gordonia</taxon>
    </lineage>
</organism>
<name>A0A857KVR7_9ACTN</name>
<dbReference type="PANTHER" id="PTHR48100:SF15">
    <property type="entry name" value="SEDOHEPTULOSE 1,7-BISPHOSPHATASE"/>
    <property type="match status" value="1"/>
</dbReference>
<dbReference type="PANTHER" id="PTHR48100">
    <property type="entry name" value="BROAD-SPECIFICITY PHOSPHATASE YOR283W-RELATED"/>
    <property type="match status" value="1"/>
</dbReference>
<feature type="binding site" evidence="2">
    <location>
        <position position="65"/>
    </location>
    <ligand>
        <name>substrate</name>
    </ligand>
</feature>
<sequence length="206" mass="22759">MAERTDRRILLIRHGQTEWSLSNQHTGRTDIALTERGESDATRLRGILDFTGLDAPYVLASPRTRAQRTAELADLRVDETSELFAEWDYGDYEGLTREHIRAEFDPDWTIWSHGGRGGESVDDMVRRVDAAVAHVDALLATTDVVIVSHGHFSRSFVCRYLGWPIACGAGVDLRPAGSALLTDTGRDRRLSQLIGPIGSWASAASI</sequence>
<dbReference type="SUPFAM" id="SSF53254">
    <property type="entry name" value="Phosphoglycerate mutase-like"/>
    <property type="match status" value="1"/>
</dbReference>
<dbReference type="GO" id="GO:0016791">
    <property type="term" value="F:phosphatase activity"/>
    <property type="evidence" value="ECO:0007669"/>
    <property type="project" value="TreeGrafter"/>
</dbReference>
<dbReference type="CDD" id="cd07067">
    <property type="entry name" value="HP_PGM_like"/>
    <property type="match status" value="1"/>
</dbReference>
<dbReference type="SMART" id="SM00855">
    <property type="entry name" value="PGAM"/>
    <property type="match status" value="1"/>
</dbReference>
<dbReference type="Gene3D" id="3.40.50.1240">
    <property type="entry name" value="Phosphoglycerate mutase-like"/>
    <property type="match status" value="1"/>
</dbReference>
<accession>A0A857KVR7</accession>
<feature type="active site" description="Proton donor/acceptor" evidence="1">
    <location>
        <position position="86"/>
    </location>
</feature>
<dbReference type="InterPro" id="IPR050275">
    <property type="entry name" value="PGM_Phosphatase"/>
</dbReference>
<proteinExistence type="predicted"/>
<evidence type="ECO:0000313" key="3">
    <source>
        <dbReference type="EMBL" id="QHN38964.1"/>
    </source>
</evidence>
<feature type="binding site" evidence="2">
    <location>
        <begin position="86"/>
        <end position="89"/>
    </location>
    <ligand>
        <name>substrate</name>
    </ligand>
</feature>
<dbReference type="Pfam" id="PF00300">
    <property type="entry name" value="His_Phos_1"/>
    <property type="match status" value="1"/>
</dbReference>